<dbReference type="KEGG" id="gaw:V144x_17420"/>
<organism evidence="1 2">
    <name type="scientific">Gimesia aquarii</name>
    <dbReference type="NCBI Taxonomy" id="2527964"/>
    <lineage>
        <taxon>Bacteria</taxon>
        <taxon>Pseudomonadati</taxon>
        <taxon>Planctomycetota</taxon>
        <taxon>Planctomycetia</taxon>
        <taxon>Planctomycetales</taxon>
        <taxon>Planctomycetaceae</taxon>
        <taxon>Gimesia</taxon>
    </lineage>
</organism>
<evidence type="ECO:0000313" key="1">
    <source>
        <dbReference type="EMBL" id="QDT96288.1"/>
    </source>
</evidence>
<gene>
    <name evidence="1" type="ORF">V144x_17420</name>
</gene>
<dbReference type="EMBL" id="CP037920">
    <property type="protein sequence ID" value="QDT96288.1"/>
    <property type="molecule type" value="Genomic_DNA"/>
</dbReference>
<reference evidence="1 2" key="1">
    <citation type="submission" date="2019-03" db="EMBL/GenBank/DDBJ databases">
        <title>Deep-cultivation of Planctomycetes and their phenomic and genomic characterization uncovers novel biology.</title>
        <authorList>
            <person name="Wiegand S."/>
            <person name="Jogler M."/>
            <person name="Boedeker C."/>
            <person name="Pinto D."/>
            <person name="Vollmers J."/>
            <person name="Rivas-Marin E."/>
            <person name="Kohn T."/>
            <person name="Peeters S.H."/>
            <person name="Heuer A."/>
            <person name="Rast P."/>
            <person name="Oberbeckmann S."/>
            <person name="Bunk B."/>
            <person name="Jeske O."/>
            <person name="Meyerdierks A."/>
            <person name="Storesund J.E."/>
            <person name="Kallscheuer N."/>
            <person name="Luecker S."/>
            <person name="Lage O.M."/>
            <person name="Pohl T."/>
            <person name="Merkel B.J."/>
            <person name="Hornburger P."/>
            <person name="Mueller R.-W."/>
            <person name="Bruemmer F."/>
            <person name="Labrenz M."/>
            <person name="Spormann A.M."/>
            <person name="Op den Camp H."/>
            <person name="Overmann J."/>
            <person name="Amann R."/>
            <person name="Jetten M.S.M."/>
            <person name="Mascher T."/>
            <person name="Medema M.H."/>
            <person name="Devos D.P."/>
            <person name="Kaster A.-K."/>
            <person name="Ovreas L."/>
            <person name="Rohde M."/>
            <person name="Galperin M.Y."/>
            <person name="Jogler C."/>
        </authorList>
    </citation>
    <scope>NUCLEOTIDE SEQUENCE [LARGE SCALE GENOMIC DNA]</scope>
    <source>
        <strain evidence="1 2">V144</strain>
    </source>
</reference>
<dbReference type="Proteomes" id="UP000318704">
    <property type="component" value="Chromosome"/>
</dbReference>
<name>A0A517VTE9_9PLAN</name>
<evidence type="ECO:0000313" key="2">
    <source>
        <dbReference type="Proteomes" id="UP000318704"/>
    </source>
</evidence>
<dbReference type="AlphaFoldDB" id="A0A517VTE9"/>
<proteinExistence type="predicted"/>
<sequence>MTIDRNPTPEDQKNPVNEERQTLIISETELLDLMEQHGFKEFVYDWNPEQEVYAIGVESHSVLFFPRFNRVAIWHNSRPYRVQPGSSQEWAALDETHLQYRKIDVAWWNRFEPVFLEITSRFPQTDLLPAGFLKWIHAYRNIRWCNGIKVKRISPPMVNHSSAVPPDSVLNHSQQTDQNRGSVFKSAWSPASDEVPVTPMTVEKQIRAFLNRHQVAHKWRDSTGEHIIYFIGCVLTFDLSNELIQYESRASNGHQLTHGWHDWLSFNEDGIRGRFISPKRWREIRPIIEAVVSLLCGVPA</sequence>
<accession>A0A517VTE9</accession>
<protein>
    <submittedName>
        <fullName evidence="1">Uncharacterized protein</fullName>
    </submittedName>
</protein>
<dbReference type="RefSeq" id="WP_144984145.1">
    <property type="nucleotide sequence ID" value="NZ_CP037920.1"/>
</dbReference>